<dbReference type="InterPro" id="IPR000014">
    <property type="entry name" value="PAS"/>
</dbReference>
<dbReference type="SUPFAM" id="SSF55073">
    <property type="entry name" value="Nucleotide cyclase"/>
    <property type="match status" value="1"/>
</dbReference>
<dbReference type="SUPFAM" id="SSF55785">
    <property type="entry name" value="PYP-like sensor domain (PAS domain)"/>
    <property type="match status" value="1"/>
</dbReference>
<keyword evidence="2" id="KW-0472">Membrane</keyword>
<protein>
    <submittedName>
        <fullName evidence="6">PAS domain S-box-containing protein/diguanylate cyclase (GGDEF) domain-containing protein</fullName>
    </submittedName>
</protein>
<dbReference type="AlphaFoldDB" id="A0A1X7J6F6"/>
<dbReference type="InterPro" id="IPR035965">
    <property type="entry name" value="PAS-like_dom_sf"/>
</dbReference>
<dbReference type="RefSeq" id="WP_085544228.1">
    <property type="nucleotide sequence ID" value="NZ_FXBB01000009.1"/>
</dbReference>
<dbReference type="CDD" id="cd01949">
    <property type="entry name" value="GGDEF"/>
    <property type="match status" value="1"/>
</dbReference>
<evidence type="ECO:0000259" key="3">
    <source>
        <dbReference type="PROSITE" id="PS50112"/>
    </source>
</evidence>
<dbReference type="GO" id="GO:1902201">
    <property type="term" value="P:negative regulation of bacterial-type flagellum-dependent cell motility"/>
    <property type="evidence" value="ECO:0007669"/>
    <property type="project" value="TreeGrafter"/>
</dbReference>
<dbReference type="PROSITE" id="PS50887">
    <property type="entry name" value="GGDEF"/>
    <property type="match status" value="1"/>
</dbReference>
<dbReference type="EMBL" id="FXBB01000009">
    <property type="protein sequence ID" value="SMG23159.1"/>
    <property type="molecule type" value="Genomic_DNA"/>
</dbReference>
<organism evidence="6 7">
    <name type="scientific">Dethiosulfovibrio salsuginis</name>
    <dbReference type="NCBI Taxonomy" id="561720"/>
    <lineage>
        <taxon>Bacteria</taxon>
        <taxon>Thermotogati</taxon>
        <taxon>Synergistota</taxon>
        <taxon>Synergistia</taxon>
        <taxon>Synergistales</taxon>
        <taxon>Dethiosulfovibrionaceae</taxon>
        <taxon>Dethiosulfovibrio</taxon>
    </lineage>
</organism>
<dbReference type="GO" id="GO:0005886">
    <property type="term" value="C:plasma membrane"/>
    <property type="evidence" value="ECO:0007669"/>
    <property type="project" value="TreeGrafter"/>
</dbReference>
<feature type="domain" description="PAS" evidence="3">
    <location>
        <begin position="349"/>
        <end position="418"/>
    </location>
</feature>
<keyword evidence="7" id="KW-1185">Reference proteome</keyword>
<evidence type="ECO:0000256" key="2">
    <source>
        <dbReference type="SAM" id="Phobius"/>
    </source>
</evidence>
<dbReference type="PANTHER" id="PTHR45138:SF6">
    <property type="entry name" value="DIGUANYLATE CYCLASE DGCN"/>
    <property type="match status" value="1"/>
</dbReference>
<evidence type="ECO:0000256" key="1">
    <source>
        <dbReference type="SAM" id="Coils"/>
    </source>
</evidence>
<evidence type="ECO:0000259" key="4">
    <source>
        <dbReference type="PROSITE" id="PS50113"/>
    </source>
</evidence>
<dbReference type="GO" id="GO:0052621">
    <property type="term" value="F:diguanylate cyclase activity"/>
    <property type="evidence" value="ECO:0007669"/>
    <property type="project" value="TreeGrafter"/>
</dbReference>
<dbReference type="InterPro" id="IPR043128">
    <property type="entry name" value="Rev_trsase/Diguanyl_cyclase"/>
</dbReference>
<sequence>MSGRSFFRLTLKDVEAGKGTRLKRTSFFLFIAMAVFVAFLSGQLWMDKRAIGRQENSFNRHQSRQILIARQAMEDHLRSIINRISILAATTVSESLNLDSFQFIEDGMATLVRANDDVIAVLFRLDAQKDRVFSYHRPLSPGAKAQQIGREAMDMDNFISTGMAPIRVDDLQIVENRPLMTVLMNIYSAKGEKRGQMATVIDLSAAIGRYMVPLRGGNNGVAYLLDHRGEIVYHPLRSMVGKSVENVIYPDDLDKRSWRAMYDQPSGQGSHIEIGPGETEIRKLVVWDTIRILNQSFVLVLSTPDKDIEIVVREDRALRFLLGIFLVGTVAISLLWWTEVSHQKELKKSEARYQAIIDDQYELVTRFTPDGTFTFANDAYCRFFGLIPSEVIGAHFGDVRPEGDVEIITSLFRSISPENPSNINEERIELKDGSIKYLSWSNRGIFDGNGKLVEVQAVARDVTDRKKMEMALQEEALQMEKLNRIAQQLTATESRSELAKMLLNALTMDMKFLSASLSLRSEDGSTKIFGEGRAVIEGLEGEKGHRTSTPLVFQDKDLGSIDVITRYPLDEMETRMISILADHTAGLLELKDIMDKRTQEALVDPLTDIWNRRYILKHLEMESHRVKRYGDKASLALIDLGDFKLVNDLHGHEAGDETLRKVAKILEEATRSSDMVARYGGDEFLIYMPNTSPQQAKVVMTRAAQIVTVRDFPHPIALDYGIAGIPDDGDDFLEVIKVADRRMYLSKAKRKQSVFS</sequence>
<dbReference type="PROSITE" id="PS50112">
    <property type="entry name" value="PAS"/>
    <property type="match status" value="1"/>
</dbReference>
<dbReference type="InterPro" id="IPR000700">
    <property type="entry name" value="PAS-assoc_C"/>
</dbReference>
<feature type="transmembrane region" description="Helical" evidence="2">
    <location>
        <begin position="27"/>
        <end position="46"/>
    </location>
</feature>
<dbReference type="OrthoDB" id="9759607at2"/>
<keyword evidence="2" id="KW-0812">Transmembrane</keyword>
<dbReference type="InterPro" id="IPR050469">
    <property type="entry name" value="Diguanylate_Cyclase"/>
</dbReference>
<dbReference type="InterPro" id="IPR029787">
    <property type="entry name" value="Nucleotide_cyclase"/>
</dbReference>
<feature type="domain" description="PAC" evidence="4">
    <location>
        <begin position="422"/>
        <end position="474"/>
    </location>
</feature>
<dbReference type="InterPro" id="IPR000160">
    <property type="entry name" value="GGDEF_dom"/>
</dbReference>
<keyword evidence="1" id="KW-0175">Coiled coil</keyword>
<dbReference type="STRING" id="561720.SAMN06275492_1093"/>
<evidence type="ECO:0000313" key="7">
    <source>
        <dbReference type="Proteomes" id="UP000193355"/>
    </source>
</evidence>
<dbReference type="CDD" id="cd00130">
    <property type="entry name" value="PAS"/>
    <property type="match status" value="1"/>
</dbReference>
<dbReference type="Pfam" id="PF00990">
    <property type="entry name" value="GGDEF"/>
    <property type="match status" value="1"/>
</dbReference>
<dbReference type="Proteomes" id="UP000193355">
    <property type="component" value="Unassembled WGS sequence"/>
</dbReference>
<proteinExistence type="predicted"/>
<dbReference type="Gene3D" id="3.30.450.20">
    <property type="entry name" value="PAS domain"/>
    <property type="match status" value="2"/>
</dbReference>
<dbReference type="Pfam" id="PF08448">
    <property type="entry name" value="PAS_4"/>
    <property type="match status" value="1"/>
</dbReference>
<gene>
    <name evidence="6" type="ORF">SAMN06275492_1093</name>
</gene>
<reference evidence="7" key="1">
    <citation type="submission" date="2017-04" db="EMBL/GenBank/DDBJ databases">
        <authorList>
            <person name="Varghese N."/>
            <person name="Submissions S."/>
        </authorList>
    </citation>
    <scope>NUCLEOTIDE SEQUENCE [LARGE SCALE GENOMIC DNA]</scope>
    <source>
        <strain evidence="7">USBA 82</strain>
    </source>
</reference>
<dbReference type="PROSITE" id="PS50113">
    <property type="entry name" value="PAC"/>
    <property type="match status" value="1"/>
</dbReference>
<dbReference type="NCBIfam" id="TIGR00254">
    <property type="entry name" value="GGDEF"/>
    <property type="match status" value="1"/>
</dbReference>
<dbReference type="PANTHER" id="PTHR45138">
    <property type="entry name" value="REGULATORY COMPONENTS OF SENSORY TRANSDUCTION SYSTEM"/>
    <property type="match status" value="1"/>
</dbReference>
<dbReference type="SMART" id="SM00091">
    <property type="entry name" value="PAS"/>
    <property type="match status" value="1"/>
</dbReference>
<name>A0A1X7J6F6_9BACT</name>
<keyword evidence="2" id="KW-1133">Transmembrane helix</keyword>
<evidence type="ECO:0000313" key="6">
    <source>
        <dbReference type="EMBL" id="SMG23159.1"/>
    </source>
</evidence>
<dbReference type="InterPro" id="IPR013656">
    <property type="entry name" value="PAS_4"/>
</dbReference>
<dbReference type="NCBIfam" id="TIGR00229">
    <property type="entry name" value="sensory_box"/>
    <property type="match status" value="1"/>
</dbReference>
<dbReference type="Gene3D" id="3.30.70.270">
    <property type="match status" value="1"/>
</dbReference>
<accession>A0A1X7J6F6</accession>
<feature type="coiled-coil region" evidence="1">
    <location>
        <begin position="465"/>
        <end position="492"/>
    </location>
</feature>
<dbReference type="GO" id="GO:0043709">
    <property type="term" value="P:cell adhesion involved in single-species biofilm formation"/>
    <property type="evidence" value="ECO:0007669"/>
    <property type="project" value="TreeGrafter"/>
</dbReference>
<dbReference type="SMART" id="SM00267">
    <property type="entry name" value="GGDEF"/>
    <property type="match status" value="1"/>
</dbReference>
<evidence type="ECO:0000259" key="5">
    <source>
        <dbReference type="PROSITE" id="PS50887"/>
    </source>
</evidence>
<feature type="domain" description="GGDEF" evidence="5">
    <location>
        <begin position="631"/>
        <end position="756"/>
    </location>
</feature>